<accession>A0A916E5A5</accession>
<proteinExistence type="predicted"/>
<sequence>MPPKKTTRGQKKKQNVIPIDEDEISDPSSNFSSFTVIDPVNDNKSTNDADRQTVSPNTKTVASTSKTTMKRRRTTAAINEILNEDVGIREPAATAIAELTPINKLLELSDDDVLSEDEVQFNKNSADIKREPLMPITNDSNRIYNNILLDGMDESGNVDRIRNNDSSLLKSSNLPQYFNDTFSTSSRRHHDFFEDIVTI</sequence>
<organism evidence="2 3">
    <name type="scientific">Rhizophagus irregularis</name>
    <dbReference type="NCBI Taxonomy" id="588596"/>
    <lineage>
        <taxon>Eukaryota</taxon>
        <taxon>Fungi</taxon>
        <taxon>Fungi incertae sedis</taxon>
        <taxon>Mucoromycota</taxon>
        <taxon>Glomeromycotina</taxon>
        <taxon>Glomeromycetes</taxon>
        <taxon>Glomerales</taxon>
        <taxon>Glomeraceae</taxon>
        <taxon>Rhizophagus</taxon>
    </lineage>
</organism>
<evidence type="ECO:0000256" key="1">
    <source>
        <dbReference type="SAM" id="MobiDB-lite"/>
    </source>
</evidence>
<feature type="region of interest" description="Disordered" evidence="1">
    <location>
        <begin position="1"/>
        <end position="70"/>
    </location>
</feature>
<gene>
    <name evidence="2" type="ORF">CHRIB12_LOCUS6162</name>
</gene>
<evidence type="ECO:0000313" key="2">
    <source>
        <dbReference type="EMBL" id="CAB5355716.1"/>
    </source>
</evidence>
<dbReference type="VEuPathDB" id="FungiDB:RhiirFUN_006003"/>
<dbReference type="OrthoDB" id="2408578at2759"/>
<comment type="caution">
    <text evidence="2">The sequence shown here is derived from an EMBL/GenBank/DDBJ whole genome shotgun (WGS) entry which is preliminary data.</text>
</comment>
<dbReference type="AlphaFoldDB" id="A0A916E5A5"/>
<dbReference type="EMBL" id="CAGKOT010000010">
    <property type="protein sequence ID" value="CAB5355716.1"/>
    <property type="molecule type" value="Genomic_DNA"/>
</dbReference>
<reference evidence="2" key="1">
    <citation type="submission" date="2020-05" db="EMBL/GenBank/DDBJ databases">
        <authorList>
            <person name="Rincon C."/>
            <person name="Sanders R I."/>
            <person name="Robbins C."/>
            <person name="Chaturvedi A."/>
        </authorList>
    </citation>
    <scope>NUCLEOTIDE SEQUENCE</scope>
    <source>
        <strain evidence="2">CHB12</strain>
    </source>
</reference>
<name>A0A916E5A5_9GLOM</name>
<feature type="compositionally biased region" description="Basic residues" evidence="1">
    <location>
        <begin position="1"/>
        <end position="14"/>
    </location>
</feature>
<feature type="compositionally biased region" description="Polar residues" evidence="1">
    <location>
        <begin position="52"/>
        <end position="61"/>
    </location>
</feature>
<dbReference type="Proteomes" id="UP000684084">
    <property type="component" value="Unassembled WGS sequence"/>
</dbReference>
<protein>
    <submittedName>
        <fullName evidence="2">Uncharacterized protein</fullName>
    </submittedName>
</protein>
<feature type="compositionally biased region" description="Polar residues" evidence="1">
    <location>
        <begin position="26"/>
        <end position="35"/>
    </location>
</feature>
<evidence type="ECO:0000313" key="3">
    <source>
        <dbReference type="Proteomes" id="UP000684084"/>
    </source>
</evidence>